<evidence type="ECO:0000313" key="2">
    <source>
        <dbReference type="EMBL" id="MCQ6957046.1"/>
    </source>
</evidence>
<name>A0ABT1SXG8_9SPHI</name>
<gene>
    <name evidence="2" type="ORF">NPE20_03720</name>
</gene>
<keyword evidence="3" id="KW-1185">Reference proteome</keyword>
<dbReference type="EMBL" id="JANHOH010000001">
    <property type="protein sequence ID" value="MCQ6957046.1"/>
    <property type="molecule type" value="Genomic_DNA"/>
</dbReference>
<dbReference type="RefSeq" id="WP_256537256.1">
    <property type="nucleotide sequence ID" value="NZ_JANHOH010000001.1"/>
</dbReference>
<evidence type="ECO:0000313" key="3">
    <source>
        <dbReference type="Proteomes" id="UP001204376"/>
    </source>
</evidence>
<evidence type="ECO:0000259" key="1">
    <source>
        <dbReference type="Pfam" id="PF12680"/>
    </source>
</evidence>
<dbReference type="InterPro" id="IPR037401">
    <property type="entry name" value="SnoaL-like"/>
</dbReference>
<proteinExistence type="predicted"/>
<organism evidence="2 3">
    <name type="scientific">Mucilaginibacter aquariorum</name>
    <dbReference type="NCBI Taxonomy" id="2967225"/>
    <lineage>
        <taxon>Bacteria</taxon>
        <taxon>Pseudomonadati</taxon>
        <taxon>Bacteroidota</taxon>
        <taxon>Sphingobacteriia</taxon>
        <taxon>Sphingobacteriales</taxon>
        <taxon>Sphingobacteriaceae</taxon>
        <taxon>Mucilaginibacter</taxon>
    </lineage>
</organism>
<sequence>MQYFELTSITNLVEKHLQLWGETDGNKRIRLAKEIYHEDIQVTDPGEILNGYEEVSNFIGKLLSNSPGFQFSIAKPIENHHNTAVLSWQFGPSDEPGKICGLDIFTIQKGKVSSLLIFVDGVTASTTNS</sequence>
<dbReference type="Proteomes" id="UP001204376">
    <property type="component" value="Unassembled WGS sequence"/>
</dbReference>
<dbReference type="SUPFAM" id="SSF54427">
    <property type="entry name" value="NTF2-like"/>
    <property type="match status" value="1"/>
</dbReference>
<protein>
    <submittedName>
        <fullName evidence="2">Nuclear transport factor 2 family protein</fullName>
    </submittedName>
</protein>
<accession>A0ABT1SXG8</accession>
<dbReference type="InterPro" id="IPR032710">
    <property type="entry name" value="NTF2-like_dom_sf"/>
</dbReference>
<dbReference type="Gene3D" id="3.10.450.50">
    <property type="match status" value="1"/>
</dbReference>
<dbReference type="Pfam" id="PF12680">
    <property type="entry name" value="SnoaL_2"/>
    <property type="match status" value="1"/>
</dbReference>
<comment type="caution">
    <text evidence="2">The sequence shown here is derived from an EMBL/GenBank/DDBJ whole genome shotgun (WGS) entry which is preliminary data.</text>
</comment>
<feature type="domain" description="SnoaL-like" evidence="1">
    <location>
        <begin position="27"/>
        <end position="113"/>
    </location>
</feature>
<reference evidence="2 3" key="1">
    <citation type="submission" date="2022-07" db="EMBL/GenBank/DDBJ databases">
        <title>Mucilaginibacter sp. JC4.</title>
        <authorList>
            <person name="Le V."/>
            <person name="Ko S.-R."/>
            <person name="Ahn C.-Y."/>
            <person name="Oh H.-M."/>
        </authorList>
    </citation>
    <scope>NUCLEOTIDE SEQUENCE [LARGE SCALE GENOMIC DNA]</scope>
    <source>
        <strain evidence="2 3">JC4</strain>
    </source>
</reference>